<keyword evidence="4" id="KW-1185">Reference proteome</keyword>
<gene>
    <name evidence="3" type="ORF">QGN29_12660</name>
</gene>
<keyword evidence="1 3" id="KW-0436">Ligase</keyword>
<dbReference type="EC" id="6.3.4.15" evidence="3"/>
<dbReference type="InterPro" id="IPR045864">
    <property type="entry name" value="aa-tRNA-synth_II/BPL/LPL"/>
</dbReference>
<dbReference type="RefSeq" id="WP_310798238.1">
    <property type="nucleotide sequence ID" value="NZ_CP123872.1"/>
</dbReference>
<dbReference type="AlphaFoldDB" id="A0AA52EBP5"/>
<dbReference type="InterPro" id="IPR004408">
    <property type="entry name" value="Biotin_CoA_COase_ligase"/>
</dbReference>
<accession>A0AA52EBP5</accession>
<dbReference type="EMBL" id="CP123872">
    <property type="protein sequence ID" value="WND02402.1"/>
    <property type="molecule type" value="Genomic_DNA"/>
</dbReference>
<dbReference type="Pfam" id="PF03099">
    <property type="entry name" value="BPL_LplA_LipB"/>
    <property type="match status" value="1"/>
</dbReference>
<dbReference type="PROSITE" id="PS51733">
    <property type="entry name" value="BPL_LPL_CATALYTIC"/>
    <property type="match status" value="1"/>
</dbReference>
<protein>
    <submittedName>
        <fullName evidence="3">Biotin--[acetyl-CoA-carboxylase] ligase</fullName>
        <ecNumber evidence="3">6.3.4.15</ecNumber>
    </submittedName>
</protein>
<dbReference type="Proteomes" id="UP001268683">
    <property type="component" value="Chromosome"/>
</dbReference>
<organism evidence="3 4">
    <name type="scientific">Temperatibacter marinus</name>
    <dbReference type="NCBI Taxonomy" id="1456591"/>
    <lineage>
        <taxon>Bacteria</taxon>
        <taxon>Pseudomonadati</taxon>
        <taxon>Pseudomonadota</taxon>
        <taxon>Alphaproteobacteria</taxon>
        <taxon>Kordiimonadales</taxon>
        <taxon>Temperatibacteraceae</taxon>
        <taxon>Temperatibacter</taxon>
    </lineage>
</organism>
<dbReference type="InterPro" id="IPR004143">
    <property type="entry name" value="BPL_LPL_catalytic"/>
</dbReference>
<reference evidence="3" key="1">
    <citation type="submission" date="2023-04" db="EMBL/GenBank/DDBJ databases">
        <title>Complete genome sequence of Temperatibacter marinus.</title>
        <authorList>
            <person name="Rong J.-C."/>
            <person name="Yi M.-L."/>
            <person name="Zhao Q."/>
        </authorList>
    </citation>
    <scope>NUCLEOTIDE SEQUENCE</scope>
    <source>
        <strain evidence="3">NBRC 110045</strain>
    </source>
</reference>
<name>A0AA52EBP5_9PROT</name>
<evidence type="ECO:0000313" key="3">
    <source>
        <dbReference type="EMBL" id="WND02402.1"/>
    </source>
</evidence>
<sequence length="259" mass="28269">MLNSAEENWSALVPSGTEAFFFSSLSSTNECATSLAQKGEKGPLWILAGSQSAGRGRRGRQWTSYQGNFFGSLLLRPSMKASDCAALPFAVALAIRDALIDCGVRESSIQCKWPNDILIDGCKVSGVLIESAMKADHSLEYLVIGIGVNLTHSPQETKFDAVCLKQKGIEISVKEFTRFLSLQCEAYLQQWINKQDEAIYASWSAVGWGLGQKRLIRTATETFTGVIQRLGVDGGLIVMLDDGREKCIYAGDVFPPNKS</sequence>
<dbReference type="PANTHER" id="PTHR12835">
    <property type="entry name" value="BIOTIN PROTEIN LIGASE"/>
    <property type="match status" value="1"/>
</dbReference>
<dbReference type="CDD" id="cd16442">
    <property type="entry name" value="BPL"/>
    <property type="match status" value="1"/>
</dbReference>
<dbReference type="Gene3D" id="3.30.930.10">
    <property type="entry name" value="Bira Bifunctional Protein, Domain 2"/>
    <property type="match status" value="1"/>
</dbReference>
<dbReference type="Gene3D" id="2.30.30.100">
    <property type="match status" value="1"/>
</dbReference>
<dbReference type="PANTHER" id="PTHR12835:SF5">
    <property type="entry name" value="BIOTIN--PROTEIN LIGASE"/>
    <property type="match status" value="1"/>
</dbReference>
<dbReference type="KEGG" id="tmk:QGN29_12660"/>
<evidence type="ECO:0000256" key="1">
    <source>
        <dbReference type="ARBA" id="ARBA00022598"/>
    </source>
</evidence>
<dbReference type="NCBIfam" id="TIGR00121">
    <property type="entry name" value="birA_ligase"/>
    <property type="match status" value="1"/>
</dbReference>
<evidence type="ECO:0000259" key="2">
    <source>
        <dbReference type="PROSITE" id="PS51733"/>
    </source>
</evidence>
<dbReference type="SUPFAM" id="SSF55681">
    <property type="entry name" value="Class II aaRS and biotin synthetases"/>
    <property type="match status" value="1"/>
</dbReference>
<dbReference type="GO" id="GO:0005737">
    <property type="term" value="C:cytoplasm"/>
    <property type="evidence" value="ECO:0007669"/>
    <property type="project" value="TreeGrafter"/>
</dbReference>
<dbReference type="GO" id="GO:0004077">
    <property type="term" value="F:biotin--[biotin carboxyl-carrier protein] ligase activity"/>
    <property type="evidence" value="ECO:0007669"/>
    <property type="project" value="UniProtKB-EC"/>
</dbReference>
<evidence type="ECO:0000313" key="4">
    <source>
        <dbReference type="Proteomes" id="UP001268683"/>
    </source>
</evidence>
<proteinExistence type="predicted"/>
<feature type="domain" description="BPL/LPL catalytic" evidence="2">
    <location>
        <begin position="2"/>
        <end position="192"/>
    </location>
</feature>